<feature type="region of interest" description="Disordered" evidence="2">
    <location>
        <begin position="858"/>
        <end position="892"/>
    </location>
</feature>
<organism evidence="4 5">
    <name type="scientific">Somion occarium</name>
    <dbReference type="NCBI Taxonomy" id="3059160"/>
    <lineage>
        <taxon>Eukaryota</taxon>
        <taxon>Fungi</taxon>
        <taxon>Dikarya</taxon>
        <taxon>Basidiomycota</taxon>
        <taxon>Agaricomycotina</taxon>
        <taxon>Agaricomycetes</taxon>
        <taxon>Polyporales</taxon>
        <taxon>Cerrenaceae</taxon>
        <taxon>Somion</taxon>
    </lineage>
</organism>
<feature type="compositionally biased region" description="Basic residues" evidence="2">
    <location>
        <begin position="1"/>
        <end position="16"/>
    </location>
</feature>
<reference evidence="5" key="1">
    <citation type="submission" date="2024-04" db="EMBL/GenBank/DDBJ databases">
        <authorList>
            <person name="Shaw F."/>
            <person name="Minotto A."/>
        </authorList>
    </citation>
    <scope>NUCLEOTIDE SEQUENCE [LARGE SCALE GENOMIC DNA]</scope>
</reference>
<evidence type="ECO:0000313" key="4">
    <source>
        <dbReference type="EMBL" id="CAL1709185.1"/>
    </source>
</evidence>
<feature type="region of interest" description="Disordered" evidence="2">
    <location>
        <begin position="306"/>
        <end position="349"/>
    </location>
</feature>
<evidence type="ECO:0000313" key="5">
    <source>
        <dbReference type="Proteomes" id="UP001497453"/>
    </source>
</evidence>
<comment type="similarity">
    <text evidence="1">Belongs to the WAPL family.</text>
</comment>
<sequence>MVTLRHMQRTYSRKGAKCQGHNSSVHSDHMNTTQARKRRKIEVEVVSPRRSNSSSESLTDIDDRAKQTSLSVSARRPESSTKNAPGSRQGTVKSNSQTLRRPLNSSMSDKQNPFSIPRSRTNGSVSTSRSSQFSPEKTVKDLSTLFDFSEPPKPTPSAKTGGIAKRMLRRSQTDSSFSVVSHSLSTIDSQAIAGPSTPRKLTGAKTESTINLISTSPSSAPQTPSKSKSVGNLSSPPARPSIAATSGIRTYGGKSRSFLVALPTATGSVSLLDAQSQSQEDDILQVDTQEEDFEIRESYSELRARWGVDNSDDNPWPLVSPDTSPGDKSKRKGKSKQIPAPPLPNGMMNDLKSISELRSKGETRRFLDDMGYLFEGLDPKGAMGVRRGSALEIVTKLCDSEFARKAKAADFLSHAWEVLRGAGAGNGDKVLDTILVFFAALAARDPRDLVDLASKSDFISVLFEQLGALDRDNDPLWLISCGMSDAELKRAGISKAEKTSLTALHTMVRKKSALFDHVDIISNRLLVSSALSALSPSAYSSSQLPTLLHSLSAELQPISSRISSYTSGFSLFPPLTPASHLHTPSLLHIDNCLRLLDSSLLGRWADSDNPVLDDLRHISSRRIKELSSKLISLCVAADIASRVPEQRDLKMIAHGCMESLFRVLINLTDDNFEWCQKILEDSMAIKAVVRIVMMSHRQHMALAMKKEADELQDEDAEADTAAQLLDRLCLALGLLTNLVQVSDAAKVALRDIFIDPRCSGKRGCITSCRCSSRLNGVQCLTQVYIEHCKSEDSLELMMRGHIAILLGLLIKNDRENQKIILSALPGSSNRNRLTSLIENAREFALFYAEFAKKVNATVEASNEDDDEDEGQQRDTSMSRMLRDTQGESVARDTIQYLEQLRDSAGA</sequence>
<evidence type="ECO:0000256" key="2">
    <source>
        <dbReference type="SAM" id="MobiDB-lite"/>
    </source>
</evidence>
<protein>
    <recommendedName>
        <fullName evidence="3">Wings apart-like protein C-terminal domain-containing protein</fullName>
    </recommendedName>
</protein>
<proteinExistence type="inferred from homology"/>
<feature type="region of interest" description="Disordered" evidence="2">
    <location>
        <begin position="1"/>
        <end position="176"/>
    </location>
</feature>
<feature type="compositionally biased region" description="Low complexity" evidence="2">
    <location>
        <begin position="44"/>
        <end position="57"/>
    </location>
</feature>
<feature type="region of interest" description="Disordered" evidence="2">
    <location>
        <begin position="213"/>
        <end position="247"/>
    </location>
</feature>
<feature type="compositionally biased region" description="Polar residues" evidence="2">
    <location>
        <begin position="20"/>
        <end position="34"/>
    </location>
</feature>
<dbReference type="InterPro" id="IPR039874">
    <property type="entry name" value="WAPL"/>
</dbReference>
<dbReference type="InterPro" id="IPR022771">
    <property type="entry name" value="WAPL_C"/>
</dbReference>
<feature type="compositionally biased region" description="Polar residues" evidence="2">
    <location>
        <begin position="80"/>
        <end position="135"/>
    </location>
</feature>
<feature type="domain" description="Wings apart-like protein C-terminal" evidence="3">
    <location>
        <begin position="352"/>
        <end position="744"/>
    </location>
</feature>
<gene>
    <name evidence="4" type="ORF">GFSPODELE1_LOCUS7228</name>
</gene>
<dbReference type="PANTHER" id="PTHR22100">
    <property type="entry name" value="WINGS APART-LIKE PROTEIN HOMOLOG"/>
    <property type="match status" value="1"/>
</dbReference>
<evidence type="ECO:0000259" key="3">
    <source>
        <dbReference type="Pfam" id="PF07814"/>
    </source>
</evidence>
<dbReference type="Proteomes" id="UP001497453">
    <property type="component" value="Chromosome 5"/>
</dbReference>
<evidence type="ECO:0000256" key="1">
    <source>
        <dbReference type="ARBA" id="ARBA00006854"/>
    </source>
</evidence>
<dbReference type="InterPro" id="IPR011989">
    <property type="entry name" value="ARM-like"/>
</dbReference>
<keyword evidence="5" id="KW-1185">Reference proteome</keyword>
<name>A0ABP1DN52_9APHY</name>
<dbReference type="Gene3D" id="1.25.10.10">
    <property type="entry name" value="Leucine-rich Repeat Variant"/>
    <property type="match status" value="1"/>
</dbReference>
<feature type="compositionally biased region" description="Low complexity" evidence="2">
    <location>
        <begin position="214"/>
        <end position="229"/>
    </location>
</feature>
<dbReference type="Pfam" id="PF07814">
    <property type="entry name" value="WAPL"/>
    <property type="match status" value="1"/>
</dbReference>
<dbReference type="PANTHER" id="PTHR22100:SF13">
    <property type="entry name" value="WINGS APART-LIKE PROTEIN HOMOLOG"/>
    <property type="match status" value="1"/>
</dbReference>
<accession>A0ABP1DN52</accession>
<dbReference type="EMBL" id="OZ037948">
    <property type="protein sequence ID" value="CAL1709185.1"/>
    <property type="molecule type" value="Genomic_DNA"/>
</dbReference>